<sequence>MSMNQPPASQQIPLHNPQAREEANQVARRLAMNALPPLLLNSQAAVTYQSRGHLLIIAPEDLGRLVAAQVQQVASITLLAQGEVTSQDEAHLEKALAAAPNLQPIYLPLQQLSGWLGAFQLQVRTPQGEILDLAEALIGQPFFDLVLDLSAIPCLKAELSPPGYFHVAADQQSLHQALNEIAELTGEFDKPIYVQVNHDLCAHADRGKMGCTRCLDVCPADALSSHNRTDSHDFIIEVDTHLCHGAGSCTTACPTGALSFQLPQPKHQLQRLSDYLLQYRRLGGEAPVLLIHAESTPLNLEQLPGQLLPWAQEEAATLGIEIWMSALALGSSAVGILIDASTPESLRQLLTREVESAQALLQALGHATQRIQLLEQEVLTESLPSVLTSLQHPSLDVAESLIYDGKRSLLNQALDHLYEQGNPVAEPVSLPAKSPYGQVLLDSDACTLCMSCVAICPTQALRNPDPAQPLLSFIEGDCVQCGLCQSACPEKAIRLEARFAPAAGVRAEPRTLKEEEPFHCIQCGVPFATRSTIDKILGKLQDHAYFQGEAAKRLQMCGDCRVRDTYRELALDPEAQLRL</sequence>
<evidence type="ECO:0000256" key="4">
    <source>
        <dbReference type="ARBA" id="ARBA00023014"/>
    </source>
</evidence>
<feature type="compositionally biased region" description="Polar residues" evidence="5">
    <location>
        <begin position="1"/>
        <end position="13"/>
    </location>
</feature>
<evidence type="ECO:0000256" key="1">
    <source>
        <dbReference type="ARBA" id="ARBA00022485"/>
    </source>
</evidence>
<dbReference type="Proteomes" id="UP000325302">
    <property type="component" value="Unassembled WGS sequence"/>
</dbReference>
<organism evidence="7 8">
    <name type="scientific">Nitrincola tapanii</name>
    <dbReference type="NCBI Taxonomy" id="1708751"/>
    <lineage>
        <taxon>Bacteria</taxon>
        <taxon>Pseudomonadati</taxon>
        <taxon>Pseudomonadota</taxon>
        <taxon>Gammaproteobacteria</taxon>
        <taxon>Oceanospirillales</taxon>
        <taxon>Oceanospirillaceae</taxon>
        <taxon>Nitrincola</taxon>
    </lineage>
</organism>
<feature type="domain" description="4Fe-4S ferredoxin-type" evidence="6">
    <location>
        <begin position="234"/>
        <end position="263"/>
    </location>
</feature>
<dbReference type="EMBL" id="SMRS01000004">
    <property type="protein sequence ID" value="KAA0875067.1"/>
    <property type="molecule type" value="Genomic_DNA"/>
</dbReference>
<feature type="domain" description="4Fe-4S ferredoxin-type" evidence="6">
    <location>
        <begin position="469"/>
        <end position="498"/>
    </location>
</feature>
<comment type="caution">
    <text evidence="7">The sequence shown here is derived from an EMBL/GenBank/DDBJ whole genome shotgun (WGS) entry which is preliminary data.</text>
</comment>
<keyword evidence="4" id="KW-0411">Iron-sulfur</keyword>
<feature type="region of interest" description="Disordered" evidence="5">
    <location>
        <begin position="1"/>
        <end position="23"/>
    </location>
</feature>
<dbReference type="Pfam" id="PF13187">
    <property type="entry name" value="Fer4_9"/>
    <property type="match status" value="1"/>
</dbReference>
<evidence type="ECO:0000256" key="5">
    <source>
        <dbReference type="SAM" id="MobiDB-lite"/>
    </source>
</evidence>
<dbReference type="InterPro" id="IPR017896">
    <property type="entry name" value="4Fe4S_Fe-S-bd"/>
</dbReference>
<keyword evidence="3" id="KW-0408">Iron</keyword>
<dbReference type="GO" id="GO:0051539">
    <property type="term" value="F:4 iron, 4 sulfur cluster binding"/>
    <property type="evidence" value="ECO:0007669"/>
    <property type="project" value="UniProtKB-KW"/>
</dbReference>
<gene>
    <name evidence="7" type="ORF">E1H14_06510</name>
</gene>
<dbReference type="InterPro" id="IPR050572">
    <property type="entry name" value="Fe-S_Ferredoxin"/>
</dbReference>
<dbReference type="PROSITE" id="PS51379">
    <property type="entry name" value="4FE4S_FER_2"/>
    <property type="match status" value="4"/>
</dbReference>
<dbReference type="PROSITE" id="PS00198">
    <property type="entry name" value="4FE4S_FER_1"/>
    <property type="match status" value="2"/>
</dbReference>
<dbReference type="PANTHER" id="PTHR43687">
    <property type="entry name" value="ADENYLYLSULFATE REDUCTASE, BETA SUBUNIT"/>
    <property type="match status" value="1"/>
</dbReference>
<feature type="domain" description="4Fe-4S ferredoxin-type" evidence="6">
    <location>
        <begin position="437"/>
        <end position="466"/>
    </location>
</feature>
<evidence type="ECO:0000256" key="2">
    <source>
        <dbReference type="ARBA" id="ARBA00022723"/>
    </source>
</evidence>
<dbReference type="SUPFAM" id="SSF54862">
    <property type="entry name" value="4Fe-4S ferredoxins"/>
    <property type="match status" value="1"/>
</dbReference>
<dbReference type="RefSeq" id="WP_149390647.1">
    <property type="nucleotide sequence ID" value="NZ_SMRS01000004.1"/>
</dbReference>
<dbReference type="PANTHER" id="PTHR43687:SF4">
    <property type="entry name" value="BLR5484 PROTEIN"/>
    <property type="match status" value="1"/>
</dbReference>
<feature type="domain" description="4Fe-4S ferredoxin-type" evidence="6">
    <location>
        <begin position="198"/>
        <end position="228"/>
    </location>
</feature>
<name>A0A5A9W300_9GAMM</name>
<evidence type="ECO:0000256" key="3">
    <source>
        <dbReference type="ARBA" id="ARBA00023004"/>
    </source>
</evidence>
<dbReference type="GO" id="GO:0046872">
    <property type="term" value="F:metal ion binding"/>
    <property type="evidence" value="ECO:0007669"/>
    <property type="project" value="UniProtKB-KW"/>
</dbReference>
<accession>A0A5A9W300</accession>
<keyword evidence="8" id="KW-1185">Reference proteome</keyword>
<protein>
    <submittedName>
        <fullName evidence="7">4Fe-4S dicluster domain-containing protein</fullName>
    </submittedName>
</protein>
<dbReference type="Gene3D" id="3.30.70.20">
    <property type="match status" value="2"/>
</dbReference>
<dbReference type="Pfam" id="PF12838">
    <property type="entry name" value="Fer4_7"/>
    <property type="match status" value="1"/>
</dbReference>
<dbReference type="AlphaFoldDB" id="A0A5A9W300"/>
<keyword evidence="2" id="KW-0479">Metal-binding</keyword>
<evidence type="ECO:0000313" key="7">
    <source>
        <dbReference type="EMBL" id="KAA0875067.1"/>
    </source>
</evidence>
<dbReference type="OrthoDB" id="9808559at2"/>
<proteinExistence type="predicted"/>
<keyword evidence="1" id="KW-0004">4Fe-4S</keyword>
<dbReference type="InterPro" id="IPR017900">
    <property type="entry name" value="4Fe4S_Fe_S_CS"/>
</dbReference>
<reference evidence="7 8" key="1">
    <citation type="submission" date="2019-03" db="EMBL/GenBank/DDBJ databases">
        <title>Nitrincola sp. nov. isolated from an Indian soda lake.</title>
        <authorList>
            <person name="Joshi A."/>
            <person name="Thite S.V."/>
            <person name="Joseph N."/>
            <person name="Dhotre D."/>
            <person name="Moorthy M."/>
            <person name="Shouche Y.S."/>
        </authorList>
    </citation>
    <scope>NUCLEOTIDE SEQUENCE [LARGE SCALE GENOMIC DNA]</scope>
    <source>
        <strain evidence="7 8">MEB193</strain>
    </source>
</reference>
<evidence type="ECO:0000313" key="8">
    <source>
        <dbReference type="Proteomes" id="UP000325302"/>
    </source>
</evidence>
<evidence type="ECO:0000259" key="6">
    <source>
        <dbReference type="PROSITE" id="PS51379"/>
    </source>
</evidence>